<name>A0A1R3J4L2_COCAP</name>
<gene>
    <name evidence="1" type="ORF">CCACVL1_07647</name>
</gene>
<comment type="caution">
    <text evidence="1">The sequence shown here is derived from an EMBL/GenBank/DDBJ whole genome shotgun (WGS) entry which is preliminary data.</text>
</comment>
<evidence type="ECO:0000313" key="1">
    <source>
        <dbReference type="EMBL" id="OMO89764.1"/>
    </source>
</evidence>
<protein>
    <submittedName>
        <fullName evidence="1">Uncharacterized protein</fullName>
    </submittedName>
</protein>
<dbReference type="Gramene" id="OMO89764">
    <property type="protein sequence ID" value="OMO89764"/>
    <property type="gene ID" value="CCACVL1_07647"/>
</dbReference>
<proteinExistence type="predicted"/>
<keyword evidence="2" id="KW-1185">Reference proteome</keyword>
<evidence type="ECO:0000313" key="2">
    <source>
        <dbReference type="Proteomes" id="UP000188268"/>
    </source>
</evidence>
<organism evidence="1 2">
    <name type="scientific">Corchorus capsularis</name>
    <name type="common">Jute</name>
    <dbReference type="NCBI Taxonomy" id="210143"/>
    <lineage>
        <taxon>Eukaryota</taxon>
        <taxon>Viridiplantae</taxon>
        <taxon>Streptophyta</taxon>
        <taxon>Embryophyta</taxon>
        <taxon>Tracheophyta</taxon>
        <taxon>Spermatophyta</taxon>
        <taxon>Magnoliopsida</taxon>
        <taxon>eudicotyledons</taxon>
        <taxon>Gunneridae</taxon>
        <taxon>Pentapetalae</taxon>
        <taxon>rosids</taxon>
        <taxon>malvids</taxon>
        <taxon>Malvales</taxon>
        <taxon>Malvaceae</taxon>
        <taxon>Grewioideae</taxon>
        <taxon>Apeibeae</taxon>
        <taxon>Corchorus</taxon>
    </lineage>
</organism>
<reference evidence="1 2" key="1">
    <citation type="submission" date="2013-09" db="EMBL/GenBank/DDBJ databases">
        <title>Corchorus capsularis genome sequencing.</title>
        <authorList>
            <person name="Alam M."/>
            <person name="Haque M.S."/>
            <person name="Islam M.S."/>
            <person name="Emdad E.M."/>
            <person name="Islam M.M."/>
            <person name="Ahmed B."/>
            <person name="Halim A."/>
            <person name="Hossen Q.M.M."/>
            <person name="Hossain M.Z."/>
            <person name="Ahmed R."/>
            <person name="Khan M.M."/>
            <person name="Islam R."/>
            <person name="Rashid M.M."/>
            <person name="Khan S.A."/>
            <person name="Rahman M.S."/>
            <person name="Alam M."/>
        </authorList>
    </citation>
    <scope>NUCLEOTIDE SEQUENCE [LARGE SCALE GENOMIC DNA]</scope>
    <source>
        <strain evidence="2">cv. CVL-1</strain>
        <tissue evidence="1">Whole seedling</tissue>
    </source>
</reference>
<sequence length="27" mass="3348">MGYSVDLQMRELLVARFEEWVRKCKIF</sequence>
<dbReference type="Proteomes" id="UP000188268">
    <property type="component" value="Unassembled WGS sequence"/>
</dbReference>
<dbReference type="AlphaFoldDB" id="A0A1R3J4L2"/>
<dbReference type="EMBL" id="AWWV01008601">
    <property type="protein sequence ID" value="OMO89764.1"/>
    <property type="molecule type" value="Genomic_DNA"/>
</dbReference>
<accession>A0A1R3J4L2</accession>